<comment type="caution">
    <text evidence="1">The sequence shown here is derived from an EMBL/GenBank/DDBJ whole genome shotgun (WGS) entry which is preliminary data.</text>
</comment>
<evidence type="ECO:0000313" key="2">
    <source>
        <dbReference type="Proteomes" id="UP001499854"/>
    </source>
</evidence>
<dbReference type="Proteomes" id="UP001499854">
    <property type="component" value="Unassembled WGS sequence"/>
</dbReference>
<keyword evidence="2" id="KW-1185">Reference proteome</keyword>
<name>A0ABP5E1G8_9ACTN</name>
<gene>
    <name evidence="1" type="ORF">GCM10009838_59050</name>
</gene>
<sequence>MTAALGVTTASATSAAPSGGTAAHLLVSRSASATPAASSNLINHGGPVENAPKVYVVYWGWQSDPSGEQAYLNNFLSSVGGTQWLSTVNQYGGGSQSGLLAGTWSDSASVPSHPSDSAIQSEAAKAAGHFGAGTSANVEIVVATPTGHSTRGFGTQWCAYHGAVSSSPNITYTDLPYMTDAGSSCGANSVRSALDGVSIVEGHELAETITDPLLNAWYDSSGAEIGDKCAWINLSTISTSKGTFAVQPLWSNSAGGCVQ</sequence>
<evidence type="ECO:0000313" key="1">
    <source>
        <dbReference type="EMBL" id="GAA1988399.1"/>
    </source>
</evidence>
<proteinExistence type="predicted"/>
<dbReference type="EMBL" id="BAAAQM010000040">
    <property type="protein sequence ID" value="GAA1988399.1"/>
    <property type="molecule type" value="Genomic_DNA"/>
</dbReference>
<accession>A0ABP5E1G8</accession>
<protein>
    <submittedName>
        <fullName evidence="1">Uncharacterized protein</fullName>
    </submittedName>
</protein>
<reference evidence="2" key="1">
    <citation type="journal article" date="2019" name="Int. J. Syst. Evol. Microbiol.">
        <title>The Global Catalogue of Microorganisms (GCM) 10K type strain sequencing project: providing services to taxonomists for standard genome sequencing and annotation.</title>
        <authorList>
            <consortium name="The Broad Institute Genomics Platform"/>
            <consortium name="The Broad Institute Genome Sequencing Center for Infectious Disease"/>
            <person name="Wu L."/>
            <person name="Ma J."/>
        </authorList>
    </citation>
    <scope>NUCLEOTIDE SEQUENCE [LARGE SCALE GENOMIC DNA]</scope>
    <source>
        <strain evidence="2">JCM 16013</strain>
    </source>
</reference>
<organism evidence="1 2">
    <name type="scientific">Catenulispora subtropica</name>
    <dbReference type="NCBI Taxonomy" id="450798"/>
    <lineage>
        <taxon>Bacteria</taxon>
        <taxon>Bacillati</taxon>
        <taxon>Actinomycetota</taxon>
        <taxon>Actinomycetes</taxon>
        <taxon>Catenulisporales</taxon>
        <taxon>Catenulisporaceae</taxon>
        <taxon>Catenulispora</taxon>
    </lineage>
</organism>